<dbReference type="AlphaFoldDB" id="X1DAK7"/>
<sequence length="82" mass="9032">GGIFAECVQHHGHHTNAELNVVEIIRDRKVVALGEAGEVTVTNLENHAMPFIRYNLEDIGVLLEDDCSCGNCAPLMKLTELF</sequence>
<organism evidence="1">
    <name type="scientific">marine sediment metagenome</name>
    <dbReference type="NCBI Taxonomy" id="412755"/>
    <lineage>
        <taxon>unclassified sequences</taxon>
        <taxon>metagenomes</taxon>
        <taxon>ecological metagenomes</taxon>
    </lineage>
</organism>
<dbReference type="InterPro" id="IPR042099">
    <property type="entry name" value="ANL_N_sf"/>
</dbReference>
<dbReference type="InterPro" id="IPR053158">
    <property type="entry name" value="CapK_Type1_Caps_Biosynth"/>
</dbReference>
<evidence type="ECO:0000313" key="1">
    <source>
        <dbReference type="EMBL" id="GAH17287.1"/>
    </source>
</evidence>
<dbReference type="PANTHER" id="PTHR36932:SF1">
    <property type="entry name" value="CAPSULAR POLYSACCHARIDE BIOSYNTHESIS PROTEIN"/>
    <property type="match status" value="1"/>
</dbReference>
<gene>
    <name evidence="1" type="ORF">S01H4_58850</name>
</gene>
<protein>
    <recommendedName>
        <fullName evidence="2">Acyl-protein synthetase LuxE domain-containing protein</fullName>
    </recommendedName>
</protein>
<dbReference type="Gene3D" id="3.40.50.12780">
    <property type="entry name" value="N-terminal domain of ligase-like"/>
    <property type="match status" value="1"/>
</dbReference>
<dbReference type="EMBL" id="BART01034435">
    <property type="protein sequence ID" value="GAH17287.1"/>
    <property type="molecule type" value="Genomic_DNA"/>
</dbReference>
<proteinExistence type="predicted"/>
<reference evidence="1" key="1">
    <citation type="journal article" date="2014" name="Front. Microbiol.">
        <title>High frequency of phylogenetically diverse reductive dehalogenase-homologous genes in deep subseafloor sedimentary metagenomes.</title>
        <authorList>
            <person name="Kawai M."/>
            <person name="Futagami T."/>
            <person name="Toyoda A."/>
            <person name="Takaki Y."/>
            <person name="Nishi S."/>
            <person name="Hori S."/>
            <person name="Arai W."/>
            <person name="Tsubouchi T."/>
            <person name="Morono Y."/>
            <person name="Uchiyama I."/>
            <person name="Ito T."/>
            <person name="Fujiyama A."/>
            <person name="Inagaki F."/>
            <person name="Takami H."/>
        </authorList>
    </citation>
    <scope>NUCLEOTIDE SEQUENCE</scope>
    <source>
        <strain evidence="1">Expedition CK06-06</strain>
    </source>
</reference>
<name>X1DAK7_9ZZZZ</name>
<evidence type="ECO:0008006" key="2">
    <source>
        <dbReference type="Google" id="ProtNLM"/>
    </source>
</evidence>
<feature type="non-terminal residue" evidence="1">
    <location>
        <position position="1"/>
    </location>
</feature>
<accession>X1DAK7</accession>
<comment type="caution">
    <text evidence="1">The sequence shown here is derived from an EMBL/GenBank/DDBJ whole genome shotgun (WGS) entry which is preliminary data.</text>
</comment>
<dbReference type="PANTHER" id="PTHR36932">
    <property type="entry name" value="CAPSULAR POLYSACCHARIDE BIOSYNTHESIS PROTEIN"/>
    <property type="match status" value="1"/>
</dbReference>